<name>A0A2G6KHW1_9BACT</name>
<feature type="domain" description="LysM" evidence="2">
    <location>
        <begin position="530"/>
        <end position="574"/>
    </location>
</feature>
<comment type="caution">
    <text evidence="3">The sequence shown here is derived from an EMBL/GenBank/DDBJ whole genome shotgun (WGS) entry which is preliminary data.</text>
</comment>
<dbReference type="SUPFAM" id="SSF54106">
    <property type="entry name" value="LysM domain"/>
    <property type="match status" value="4"/>
</dbReference>
<sequence length="692" mass="78532">MEDSAANEGETPTMKLNSDLKYLWYSIFVGVLIITGCSHSTSLKDTELAQLAVQEDLQQEDITLDIVEVIHAAESYYEEGCEHYKQQRWQLARESFDTALEILLEADINTEAHYKLSRTYDRLFYKIHDLEGEHDYLQAISLEEDQEEELSTEQFEEFFSEIHPELVEQEELQVSHDFFQNDENTLGKVTIDPSDTTIMKYVKEFSRERSQYRRGIEERAAQYLPMMFQVFQEHGVPTELTLVPLIESNYRVEAVSPTGAVGLWQFVRSTAKCYGLKVNKWVDERRDPEKSTIAAAKYLHDLYDMLGDWDLAMAGYYMGEYKVHQAIGRYRTRDISALAKTKAFGRGAKLYVSRIKAAIILASSPEKYNIQLPELLPRSYETVSVKRNKGLKTLAKQLGVGYQELRRLNPELKHAQTPPGKGLYTLKVPQGLSPIMLANASTEQTAGTSETPVEKHSVKIQSASPTGEYWTYKVKRGDNLSKIAQKYGIDADVLKAINSIRNVKSLQIGQRLKIPQAGQVSVASKKSKVITHTVRRGDTLGSLAQRYKVSVSTLKSYNNIRNERHLKIGKKLRIPAGNVYASTSVITHVIRRGETLGSLAKRYKVDVATLKSFNNVRNEKSLQIGQKLKVPLPKSSVLAKNDAEMVTYKVKRGDSLSKIASSFGVSVNQLRKWNNFDRGTLIFPGNRIKVWY</sequence>
<feature type="domain" description="LysM" evidence="2">
    <location>
        <begin position="470"/>
        <end position="514"/>
    </location>
</feature>
<dbReference type="SMART" id="SM00257">
    <property type="entry name" value="LysM"/>
    <property type="match status" value="4"/>
</dbReference>
<dbReference type="PANTHER" id="PTHR33734">
    <property type="entry name" value="LYSM DOMAIN-CONTAINING GPI-ANCHORED PROTEIN 2"/>
    <property type="match status" value="1"/>
</dbReference>
<dbReference type="AlphaFoldDB" id="A0A2G6KHW1"/>
<dbReference type="PANTHER" id="PTHR33734:SF22">
    <property type="entry name" value="MEMBRANE-BOUND LYTIC MUREIN TRANSGLYCOSYLASE D"/>
    <property type="match status" value="1"/>
</dbReference>
<gene>
    <name evidence="3" type="ORF">CSA56_05035</name>
</gene>
<dbReference type="Gene3D" id="1.25.40.10">
    <property type="entry name" value="Tetratricopeptide repeat domain"/>
    <property type="match status" value="1"/>
</dbReference>
<evidence type="ECO:0000256" key="1">
    <source>
        <dbReference type="SAM" id="Phobius"/>
    </source>
</evidence>
<dbReference type="SUPFAM" id="SSF53955">
    <property type="entry name" value="Lysozyme-like"/>
    <property type="match status" value="1"/>
</dbReference>
<accession>A0A2G6KHW1</accession>
<dbReference type="EMBL" id="PDSK01000050">
    <property type="protein sequence ID" value="PIE35253.1"/>
    <property type="molecule type" value="Genomic_DNA"/>
</dbReference>
<evidence type="ECO:0000259" key="2">
    <source>
        <dbReference type="PROSITE" id="PS51782"/>
    </source>
</evidence>
<dbReference type="InterPro" id="IPR008258">
    <property type="entry name" value="Transglycosylase_SLT_dom_1"/>
</dbReference>
<organism evidence="3 4">
    <name type="scientific">candidate division KSB3 bacterium</name>
    <dbReference type="NCBI Taxonomy" id="2044937"/>
    <lineage>
        <taxon>Bacteria</taxon>
        <taxon>candidate division KSB3</taxon>
    </lineage>
</organism>
<proteinExistence type="predicted"/>
<keyword evidence="1" id="KW-0472">Membrane</keyword>
<dbReference type="InterPro" id="IPR011990">
    <property type="entry name" value="TPR-like_helical_dom_sf"/>
</dbReference>
<dbReference type="PROSITE" id="PS51782">
    <property type="entry name" value="LYSM"/>
    <property type="match status" value="4"/>
</dbReference>
<feature type="transmembrane region" description="Helical" evidence="1">
    <location>
        <begin position="22"/>
        <end position="41"/>
    </location>
</feature>
<feature type="domain" description="LysM" evidence="2">
    <location>
        <begin position="646"/>
        <end position="690"/>
    </location>
</feature>
<dbReference type="Proteomes" id="UP000230821">
    <property type="component" value="Unassembled WGS sequence"/>
</dbReference>
<dbReference type="InterPro" id="IPR036779">
    <property type="entry name" value="LysM_dom_sf"/>
</dbReference>
<dbReference type="InterPro" id="IPR023346">
    <property type="entry name" value="Lysozyme-like_dom_sf"/>
</dbReference>
<reference evidence="3 4" key="1">
    <citation type="submission" date="2017-10" db="EMBL/GenBank/DDBJ databases">
        <title>Novel microbial diversity and functional potential in the marine mammal oral microbiome.</title>
        <authorList>
            <person name="Dudek N.K."/>
            <person name="Sun C.L."/>
            <person name="Burstein D."/>
            <person name="Kantor R.S."/>
            <person name="Aliaga Goltsman D.S."/>
            <person name="Bik E.M."/>
            <person name="Thomas B.C."/>
            <person name="Banfield J.F."/>
            <person name="Relman D.A."/>
        </authorList>
    </citation>
    <scope>NUCLEOTIDE SEQUENCE [LARGE SCALE GENOMIC DNA]</scope>
    <source>
        <strain evidence="3">DOLJORAL78_47_16</strain>
    </source>
</reference>
<dbReference type="Pfam" id="PF01476">
    <property type="entry name" value="LysM"/>
    <property type="match status" value="4"/>
</dbReference>
<dbReference type="CDD" id="cd16894">
    <property type="entry name" value="MltD-like"/>
    <property type="match status" value="1"/>
</dbReference>
<dbReference type="Pfam" id="PF01464">
    <property type="entry name" value="SLT"/>
    <property type="match status" value="1"/>
</dbReference>
<dbReference type="Gene3D" id="3.10.350.10">
    <property type="entry name" value="LysM domain"/>
    <property type="match status" value="4"/>
</dbReference>
<dbReference type="Gene3D" id="1.10.530.10">
    <property type="match status" value="1"/>
</dbReference>
<feature type="domain" description="LysM" evidence="2">
    <location>
        <begin position="586"/>
        <end position="630"/>
    </location>
</feature>
<evidence type="ECO:0000313" key="3">
    <source>
        <dbReference type="EMBL" id="PIE35253.1"/>
    </source>
</evidence>
<evidence type="ECO:0000313" key="4">
    <source>
        <dbReference type="Proteomes" id="UP000230821"/>
    </source>
</evidence>
<dbReference type="InterPro" id="IPR018392">
    <property type="entry name" value="LysM"/>
</dbReference>
<dbReference type="GO" id="GO:0008932">
    <property type="term" value="F:lytic endotransglycosylase activity"/>
    <property type="evidence" value="ECO:0007669"/>
    <property type="project" value="TreeGrafter"/>
</dbReference>
<dbReference type="CDD" id="cd00118">
    <property type="entry name" value="LysM"/>
    <property type="match status" value="4"/>
</dbReference>
<keyword evidence="1" id="KW-1133">Transmembrane helix</keyword>
<protein>
    <recommendedName>
        <fullName evidence="2">LysM domain-containing protein</fullName>
    </recommendedName>
</protein>
<keyword evidence="1" id="KW-0812">Transmembrane</keyword>